<dbReference type="PROSITE" id="PS00893">
    <property type="entry name" value="NUDIX_BOX"/>
    <property type="match status" value="1"/>
</dbReference>
<evidence type="ECO:0000313" key="5">
    <source>
        <dbReference type="Proteomes" id="UP001161409"/>
    </source>
</evidence>
<dbReference type="InterPro" id="IPR029401">
    <property type="entry name" value="Nudix_N"/>
</dbReference>
<reference evidence="4" key="2">
    <citation type="submission" date="2023-01" db="EMBL/GenBank/DDBJ databases">
        <title>Draft genome sequence of Sneathiella chinensis strain NBRC 103408.</title>
        <authorList>
            <person name="Sun Q."/>
            <person name="Mori K."/>
        </authorList>
    </citation>
    <scope>NUCLEOTIDE SEQUENCE</scope>
    <source>
        <strain evidence="4">NBRC 103408</strain>
    </source>
</reference>
<name>A0ABQ5U9H2_9PROT</name>
<dbReference type="RefSeq" id="WP_169562040.1">
    <property type="nucleotide sequence ID" value="NZ_BSNF01000010.1"/>
</dbReference>
<dbReference type="InterPro" id="IPR000086">
    <property type="entry name" value="NUDIX_hydrolase_dom"/>
</dbReference>
<dbReference type="GO" id="GO:0016787">
    <property type="term" value="F:hydrolase activity"/>
    <property type="evidence" value="ECO:0007669"/>
    <property type="project" value="UniProtKB-KW"/>
</dbReference>
<proteinExistence type="predicted"/>
<gene>
    <name evidence="4" type="ORF">GCM10007924_30470</name>
</gene>
<dbReference type="Pfam" id="PF14803">
    <property type="entry name" value="Zn_ribbon_Nudix"/>
    <property type="match status" value="1"/>
</dbReference>
<dbReference type="PANTHER" id="PTHR43222:SF2">
    <property type="entry name" value="NUDIX HYDROLASE 23, CHLOROPLASTIC"/>
    <property type="match status" value="1"/>
</dbReference>
<dbReference type="InterPro" id="IPR015797">
    <property type="entry name" value="NUDIX_hydrolase-like_dom_sf"/>
</dbReference>
<dbReference type="Gene3D" id="2.20.70.10">
    <property type="match status" value="1"/>
</dbReference>
<evidence type="ECO:0000256" key="1">
    <source>
        <dbReference type="ARBA" id="ARBA00001946"/>
    </source>
</evidence>
<keyword evidence="2 4" id="KW-0378">Hydrolase</keyword>
<dbReference type="PROSITE" id="PS51462">
    <property type="entry name" value="NUDIX"/>
    <property type="match status" value="1"/>
</dbReference>
<dbReference type="PANTHER" id="PTHR43222">
    <property type="entry name" value="NUDIX HYDROLASE 23"/>
    <property type="match status" value="1"/>
</dbReference>
<organism evidence="4 5">
    <name type="scientific">Sneathiella chinensis</name>
    <dbReference type="NCBI Taxonomy" id="349750"/>
    <lineage>
        <taxon>Bacteria</taxon>
        <taxon>Pseudomonadati</taxon>
        <taxon>Pseudomonadota</taxon>
        <taxon>Alphaproteobacteria</taxon>
        <taxon>Sneathiellales</taxon>
        <taxon>Sneathiellaceae</taxon>
        <taxon>Sneathiella</taxon>
    </lineage>
</organism>
<dbReference type="SUPFAM" id="SSF55811">
    <property type="entry name" value="Nudix"/>
    <property type="match status" value="1"/>
</dbReference>
<reference evidence="4" key="1">
    <citation type="journal article" date="2014" name="Int. J. Syst. Evol. Microbiol.">
        <title>Complete genome of a new Firmicutes species belonging to the dominant human colonic microbiota ('Ruminococcus bicirculans') reveals two chromosomes and a selective capacity to utilize plant glucans.</title>
        <authorList>
            <consortium name="NISC Comparative Sequencing Program"/>
            <person name="Wegmann U."/>
            <person name="Louis P."/>
            <person name="Goesmann A."/>
            <person name="Henrissat B."/>
            <person name="Duncan S.H."/>
            <person name="Flint H.J."/>
        </authorList>
    </citation>
    <scope>NUCLEOTIDE SEQUENCE</scope>
    <source>
        <strain evidence="4">NBRC 103408</strain>
    </source>
</reference>
<dbReference type="Gene3D" id="3.90.79.10">
    <property type="entry name" value="Nucleoside Triphosphate Pyrophosphohydrolase"/>
    <property type="match status" value="1"/>
</dbReference>
<comment type="caution">
    <text evidence="4">The sequence shown here is derived from an EMBL/GenBank/DDBJ whole genome shotgun (WGS) entry which is preliminary data.</text>
</comment>
<sequence>MSSSTNPTDFGFEKKIPDGDTMERQVCTDCGWVHYENPKVVVGSVVTFEDRFLLCKRAIHPRKGFWTLPAGFMEQHETTEEGARREAREEANADIRIRDLLAVYNVTHISQVQIMYRATLDRPEFSAGEESLDVRLFSWDEIPWNDLAFPTVYWALHQFRDTAHEDRIVPFTNAEGDMLKQSLEMLKR</sequence>
<evidence type="ECO:0000256" key="2">
    <source>
        <dbReference type="ARBA" id="ARBA00022801"/>
    </source>
</evidence>
<evidence type="ECO:0000259" key="3">
    <source>
        <dbReference type="PROSITE" id="PS51462"/>
    </source>
</evidence>
<dbReference type="EMBL" id="BSNF01000010">
    <property type="protein sequence ID" value="GLQ07825.1"/>
    <property type="molecule type" value="Genomic_DNA"/>
</dbReference>
<protein>
    <submittedName>
        <fullName evidence="4">NUDIX hydrolase</fullName>
    </submittedName>
</protein>
<dbReference type="InterPro" id="IPR020084">
    <property type="entry name" value="NUDIX_hydrolase_CS"/>
</dbReference>
<keyword evidence="5" id="KW-1185">Reference proteome</keyword>
<dbReference type="Proteomes" id="UP001161409">
    <property type="component" value="Unassembled WGS sequence"/>
</dbReference>
<dbReference type="Pfam" id="PF00293">
    <property type="entry name" value="NUDIX"/>
    <property type="match status" value="1"/>
</dbReference>
<accession>A0ABQ5U9H2</accession>
<comment type="cofactor">
    <cofactor evidence="1">
        <name>Mg(2+)</name>
        <dbReference type="ChEBI" id="CHEBI:18420"/>
    </cofactor>
</comment>
<evidence type="ECO:0000313" key="4">
    <source>
        <dbReference type="EMBL" id="GLQ07825.1"/>
    </source>
</evidence>
<feature type="domain" description="Nudix hydrolase" evidence="3">
    <location>
        <begin position="37"/>
        <end position="161"/>
    </location>
</feature>
<dbReference type="CDD" id="cd04511">
    <property type="entry name" value="NUDIX_Hydrolase"/>
    <property type="match status" value="1"/>
</dbReference>